<feature type="compositionally biased region" description="Low complexity" evidence="11">
    <location>
        <begin position="601"/>
        <end position="610"/>
    </location>
</feature>
<feature type="compositionally biased region" description="Polar residues" evidence="11">
    <location>
        <begin position="1212"/>
        <end position="1231"/>
    </location>
</feature>
<dbReference type="Pfam" id="PF00069">
    <property type="entry name" value="Pkinase"/>
    <property type="match status" value="2"/>
</dbReference>
<evidence type="ECO:0000256" key="4">
    <source>
        <dbReference type="ARBA" id="ARBA00022679"/>
    </source>
</evidence>
<feature type="region of interest" description="Disordered" evidence="11">
    <location>
        <begin position="210"/>
        <end position="243"/>
    </location>
</feature>
<dbReference type="InterPro" id="IPR011009">
    <property type="entry name" value="Kinase-like_dom_sf"/>
</dbReference>
<name>A0A0S4JEF7_BODSA</name>
<evidence type="ECO:0000256" key="10">
    <source>
        <dbReference type="PROSITE-ProRule" id="PRU10141"/>
    </source>
</evidence>
<dbReference type="SUPFAM" id="SSF117281">
    <property type="entry name" value="Kelch motif"/>
    <property type="match status" value="1"/>
</dbReference>
<keyword evidence="12" id="KW-0472">Membrane</keyword>
<proteinExistence type="inferred from homology"/>
<evidence type="ECO:0000256" key="11">
    <source>
        <dbReference type="SAM" id="MobiDB-lite"/>
    </source>
</evidence>
<feature type="compositionally biased region" description="Basic and acidic residues" evidence="11">
    <location>
        <begin position="1129"/>
        <end position="1140"/>
    </location>
</feature>
<dbReference type="InterPro" id="IPR017441">
    <property type="entry name" value="Protein_kinase_ATP_BS"/>
</dbReference>
<keyword evidence="12" id="KW-0812">Transmembrane</keyword>
<feature type="compositionally biased region" description="Low complexity" evidence="11">
    <location>
        <begin position="1232"/>
        <end position="1243"/>
    </location>
</feature>
<evidence type="ECO:0000256" key="12">
    <source>
        <dbReference type="SAM" id="Phobius"/>
    </source>
</evidence>
<feature type="region of interest" description="Disordered" evidence="11">
    <location>
        <begin position="742"/>
        <end position="788"/>
    </location>
</feature>
<keyword evidence="12" id="KW-1133">Transmembrane helix</keyword>
<keyword evidence="5 10" id="KW-0547">Nucleotide-binding</keyword>
<dbReference type="Gene3D" id="1.10.510.10">
    <property type="entry name" value="Transferase(Phosphotransferase) domain 1"/>
    <property type="match status" value="1"/>
</dbReference>
<evidence type="ECO:0000256" key="5">
    <source>
        <dbReference type="ARBA" id="ARBA00022741"/>
    </source>
</evidence>
<dbReference type="PROSITE" id="PS00107">
    <property type="entry name" value="PROTEIN_KINASE_ATP"/>
    <property type="match status" value="1"/>
</dbReference>
<evidence type="ECO:0000256" key="2">
    <source>
        <dbReference type="ARBA" id="ARBA00012513"/>
    </source>
</evidence>
<dbReference type="VEuPathDB" id="TriTrypDB:BSAL_94565"/>
<evidence type="ECO:0000259" key="13">
    <source>
        <dbReference type="PROSITE" id="PS50011"/>
    </source>
</evidence>
<feature type="region of interest" description="Disordered" evidence="11">
    <location>
        <begin position="1122"/>
        <end position="1146"/>
    </location>
</feature>
<comment type="catalytic activity">
    <reaction evidence="9">
        <text>L-seryl-[protein] + ATP = O-phospho-L-seryl-[protein] + ADP + H(+)</text>
        <dbReference type="Rhea" id="RHEA:17989"/>
        <dbReference type="Rhea" id="RHEA-COMP:9863"/>
        <dbReference type="Rhea" id="RHEA-COMP:11604"/>
        <dbReference type="ChEBI" id="CHEBI:15378"/>
        <dbReference type="ChEBI" id="CHEBI:29999"/>
        <dbReference type="ChEBI" id="CHEBI:30616"/>
        <dbReference type="ChEBI" id="CHEBI:83421"/>
        <dbReference type="ChEBI" id="CHEBI:456216"/>
        <dbReference type="EC" id="2.7.11.1"/>
    </reaction>
</comment>
<dbReference type="InterPro" id="IPR050660">
    <property type="entry name" value="NEK_Ser/Thr_kinase"/>
</dbReference>
<reference evidence="15" key="1">
    <citation type="submission" date="2015-09" db="EMBL/GenBank/DDBJ databases">
        <authorList>
            <consortium name="Pathogen Informatics"/>
        </authorList>
    </citation>
    <scope>NUCLEOTIDE SEQUENCE [LARGE SCALE GENOMIC DNA]</scope>
    <source>
        <strain evidence="15">Lake Konstanz</strain>
    </source>
</reference>
<accession>A0A0S4JEF7</accession>
<dbReference type="PANTHER" id="PTHR43671">
    <property type="entry name" value="SERINE/THREONINE-PROTEIN KINASE NEK"/>
    <property type="match status" value="1"/>
</dbReference>
<evidence type="ECO:0000256" key="7">
    <source>
        <dbReference type="ARBA" id="ARBA00022840"/>
    </source>
</evidence>
<feature type="binding site" evidence="10">
    <location>
        <position position="827"/>
    </location>
    <ligand>
        <name>ATP</name>
        <dbReference type="ChEBI" id="CHEBI:30616"/>
    </ligand>
</feature>
<keyword evidence="7 10" id="KW-0067">ATP-binding</keyword>
<dbReference type="Gene3D" id="2.120.10.80">
    <property type="entry name" value="Kelch-type beta propeller"/>
    <property type="match status" value="1"/>
</dbReference>
<dbReference type="EC" id="2.7.11.1" evidence="2"/>
<dbReference type="Gene3D" id="3.30.200.20">
    <property type="entry name" value="Phosphorylase Kinase, domain 1"/>
    <property type="match status" value="1"/>
</dbReference>
<dbReference type="GO" id="GO:0005524">
    <property type="term" value="F:ATP binding"/>
    <property type="evidence" value="ECO:0007669"/>
    <property type="project" value="UniProtKB-UniRule"/>
</dbReference>
<dbReference type="InterPro" id="IPR000719">
    <property type="entry name" value="Prot_kinase_dom"/>
</dbReference>
<evidence type="ECO:0000256" key="9">
    <source>
        <dbReference type="ARBA" id="ARBA00048679"/>
    </source>
</evidence>
<evidence type="ECO:0000313" key="14">
    <source>
        <dbReference type="EMBL" id="CUG86753.1"/>
    </source>
</evidence>
<protein>
    <recommendedName>
        <fullName evidence="2">non-specific serine/threonine protein kinase</fullName>
        <ecNumber evidence="2">2.7.11.1</ecNumber>
    </recommendedName>
</protein>
<evidence type="ECO:0000256" key="1">
    <source>
        <dbReference type="ARBA" id="ARBA00010886"/>
    </source>
</evidence>
<dbReference type="InterPro" id="IPR008271">
    <property type="entry name" value="Ser/Thr_kinase_AS"/>
</dbReference>
<keyword evidence="6 14" id="KW-0418">Kinase</keyword>
<feature type="compositionally biased region" description="Polar residues" evidence="11">
    <location>
        <begin position="1244"/>
        <end position="1256"/>
    </location>
</feature>
<dbReference type="SMART" id="SM00220">
    <property type="entry name" value="S_TKc"/>
    <property type="match status" value="1"/>
</dbReference>
<dbReference type="EMBL" id="CYKH01001388">
    <property type="protein sequence ID" value="CUG86753.1"/>
    <property type="molecule type" value="Genomic_DNA"/>
</dbReference>
<dbReference type="SUPFAM" id="SSF56112">
    <property type="entry name" value="Protein kinase-like (PK-like)"/>
    <property type="match status" value="1"/>
</dbReference>
<evidence type="ECO:0000256" key="8">
    <source>
        <dbReference type="ARBA" id="ARBA00047899"/>
    </source>
</evidence>
<keyword evidence="3" id="KW-0723">Serine/threonine-protein kinase</keyword>
<dbReference type="PANTHER" id="PTHR43671:SF98">
    <property type="entry name" value="SERINE_THREONINE-PROTEIN KINASE NEK11"/>
    <property type="match status" value="1"/>
</dbReference>
<dbReference type="OrthoDB" id="248923at2759"/>
<sequence length="1297" mass="139491">MLTKVFFFCCCCTEKMKSRGAVKPTFYVALPFAFCVIMLLLCHMIAAASSPTATSWIVNVPDEPTAVGQLSSSVSMGRLTYLFGGLPSTTPFVNITLQNYLSSVNSAATVVNFVDTVAGHVGTPVTLDPREYPPPWNNIAANITNNATNWKQASLPFPTVGANNAVIVGSAVYALAMCNVLPSGIIINSTSDADLDSFRSGWMMTVVTDASGSPTNSTPSSDNHTVHPGHLEGEAMNGGAGSRINAKAGGVPFPGTPRVQISSFSLDKSLNPRVNASCVAHGTDIYIVGGLQLSASGPPTLTNSVAMFDTIHHRFTDSAWVHDEAVANPGVTSDDSFIYIVGGQLSTDQFSLGVFAHHVPSNVRVSEPGYPEPQYVFPYVAVINGVIVVSGSPYGTIATWSIRMRGGFPLANPNSAPSIVGGTLTATATSQNITLTLFGGITPNAGANTGFYESTLSLGGTQWNPSTTSASVEVLGIRYFENASTSISPSWIPNNNGNDTTRVEGYTILWMNFTFSVLFDNETLQSVCNISAGTNLEWMQYCSVRISTSSRCDDVFVGDVIVSPATTQVVVLANNRTVIAVGPFNAITSLPLPPATPPSPNSDSGSSSSSTPPPIAEHYSSTLDIDDEPHSYAPPMYATVCLSTSPYEVPGCVNSPGFLSTDCLAYFYTPMTTSHQTGPYMVYSSASIVPHEVTPTPAPTGGKPPSSSRLSLYIGVGSGVILMLIVIALLIWRRNRAIEGWADHDDDDGQEDTTQSFLSDKRRRSSDRRNYQSPKKGNSVAAGNNNQQQQQGLLDGKYRFVQRLGKGSFSVVYLVERVADQQRFALKYVQIGDDSDRHEAMKECEVVHRLQGHPNVIHLYDMFMSYRFDTNLLPDGSNSPNGASINGSNKSPRYFDATNFGVRVDDDASRAGANRQVSGERFLSLVMEYHERGDLGKWAKKQKGDPRVPEATVLSIAFQSLSVLHYMHSSNPPIIHRDLKPENILLSSVVYENMSSSFLPIVVTDFGLSRVMDKTFCETGVGSLPYVAPECWQRCYSTKVDIWALGCILYAVCAKRVEPDNVKVMFSESTRPDFYKKLFHELNTVYGYSEACAKFIITLLDVDPNHRPAAADALKRMKRRRAATASSTLRKESELDHSEASLKSYGSEEMGKDAQCEFYIPSDTFFGVLSNGWNLNAPTNYGTNDLPLGMVTSGPLPQMPIRHPSASVGPHVSTSSRSIPSAGLQQPAQQASHSGHSSSTSSSNQIVNGSKGSSSKTTAAPPTAPPATQVPASGDADDESVVSMKVFPQDDPPAETK</sequence>
<keyword evidence="4" id="KW-0808">Transferase</keyword>
<feature type="transmembrane region" description="Helical" evidence="12">
    <location>
        <begin position="710"/>
        <end position="732"/>
    </location>
</feature>
<keyword evidence="15" id="KW-1185">Reference proteome</keyword>
<dbReference type="PROSITE" id="PS50011">
    <property type="entry name" value="PROTEIN_KINASE_DOM"/>
    <property type="match status" value="1"/>
</dbReference>
<dbReference type="PROSITE" id="PS00108">
    <property type="entry name" value="PROTEIN_KINASE_ST"/>
    <property type="match status" value="1"/>
</dbReference>
<comment type="catalytic activity">
    <reaction evidence="8">
        <text>L-threonyl-[protein] + ATP = O-phospho-L-threonyl-[protein] + ADP + H(+)</text>
        <dbReference type="Rhea" id="RHEA:46608"/>
        <dbReference type="Rhea" id="RHEA-COMP:11060"/>
        <dbReference type="Rhea" id="RHEA-COMP:11605"/>
        <dbReference type="ChEBI" id="CHEBI:15378"/>
        <dbReference type="ChEBI" id="CHEBI:30013"/>
        <dbReference type="ChEBI" id="CHEBI:30616"/>
        <dbReference type="ChEBI" id="CHEBI:61977"/>
        <dbReference type="ChEBI" id="CHEBI:456216"/>
        <dbReference type="EC" id="2.7.11.1"/>
    </reaction>
</comment>
<dbReference type="Proteomes" id="UP000051952">
    <property type="component" value="Unassembled WGS sequence"/>
</dbReference>
<feature type="domain" description="Protein kinase" evidence="13">
    <location>
        <begin position="798"/>
        <end position="1129"/>
    </location>
</feature>
<comment type="similarity">
    <text evidence="1">Belongs to the protein kinase superfamily. NEK Ser/Thr protein kinase family. NIMA subfamily.</text>
</comment>
<evidence type="ECO:0000256" key="6">
    <source>
        <dbReference type="ARBA" id="ARBA00022777"/>
    </source>
</evidence>
<organism evidence="14 15">
    <name type="scientific">Bodo saltans</name>
    <name type="common">Flagellated protozoan</name>
    <dbReference type="NCBI Taxonomy" id="75058"/>
    <lineage>
        <taxon>Eukaryota</taxon>
        <taxon>Discoba</taxon>
        <taxon>Euglenozoa</taxon>
        <taxon>Kinetoplastea</taxon>
        <taxon>Metakinetoplastina</taxon>
        <taxon>Eubodonida</taxon>
        <taxon>Bodonidae</taxon>
        <taxon>Bodo</taxon>
    </lineage>
</organism>
<feature type="region of interest" description="Disordered" evidence="11">
    <location>
        <begin position="1194"/>
        <end position="1297"/>
    </location>
</feature>
<gene>
    <name evidence="14" type="ORF">BSAL_94565</name>
</gene>
<feature type="region of interest" description="Disordered" evidence="11">
    <location>
        <begin position="591"/>
        <end position="621"/>
    </location>
</feature>
<dbReference type="GO" id="GO:0004674">
    <property type="term" value="F:protein serine/threonine kinase activity"/>
    <property type="evidence" value="ECO:0007669"/>
    <property type="project" value="UniProtKB-KW"/>
</dbReference>
<dbReference type="InterPro" id="IPR015915">
    <property type="entry name" value="Kelch-typ_b-propeller"/>
</dbReference>
<feature type="compositionally biased region" description="Pro residues" evidence="11">
    <location>
        <begin position="591"/>
        <end position="600"/>
    </location>
</feature>
<feature type="compositionally biased region" description="Polar residues" evidence="11">
    <location>
        <begin position="210"/>
        <end position="223"/>
    </location>
</feature>
<evidence type="ECO:0000313" key="15">
    <source>
        <dbReference type="Proteomes" id="UP000051952"/>
    </source>
</evidence>
<evidence type="ECO:0000256" key="3">
    <source>
        <dbReference type="ARBA" id="ARBA00022527"/>
    </source>
</evidence>
<feature type="transmembrane region" description="Helical" evidence="12">
    <location>
        <begin position="25"/>
        <end position="46"/>
    </location>
</feature>